<dbReference type="SUPFAM" id="SSF103473">
    <property type="entry name" value="MFS general substrate transporter"/>
    <property type="match status" value="1"/>
</dbReference>
<evidence type="ECO:0000313" key="2">
    <source>
        <dbReference type="EMBL" id="HIV00447.1"/>
    </source>
</evidence>
<keyword evidence="1" id="KW-0812">Transmembrane</keyword>
<dbReference type="InterPro" id="IPR047928">
    <property type="entry name" value="Perm_prefix_1"/>
</dbReference>
<dbReference type="InterPro" id="IPR036259">
    <property type="entry name" value="MFS_trans_sf"/>
</dbReference>
<feature type="transmembrane region" description="Helical" evidence="1">
    <location>
        <begin position="146"/>
        <end position="169"/>
    </location>
</feature>
<evidence type="ECO:0000256" key="1">
    <source>
        <dbReference type="SAM" id="Phobius"/>
    </source>
</evidence>
<feature type="transmembrane region" description="Helical" evidence="1">
    <location>
        <begin position="86"/>
        <end position="106"/>
    </location>
</feature>
<reference evidence="2" key="2">
    <citation type="journal article" date="2021" name="PeerJ">
        <title>Extensive microbial diversity within the chicken gut microbiome revealed by metagenomics and culture.</title>
        <authorList>
            <person name="Gilroy R."/>
            <person name="Ravi A."/>
            <person name="Getino M."/>
            <person name="Pursley I."/>
            <person name="Horton D.L."/>
            <person name="Alikhan N.F."/>
            <person name="Baker D."/>
            <person name="Gharbi K."/>
            <person name="Hall N."/>
            <person name="Watson M."/>
            <person name="Adriaenssens E.M."/>
            <person name="Foster-Nyarko E."/>
            <person name="Jarju S."/>
            <person name="Secka A."/>
            <person name="Antonio M."/>
            <person name="Oren A."/>
            <person name="Chaudhuri R.R."/>
            <person name="La Ragione R."/>
            <person name="Hildebrand F."/>
            <person name="Pallen M.J."/>
        </authorList>
    </citation>
    <scope>NUCLEOTIDE SEQUENCE</scope>
    <source>
        <strain evidence="2">23406</strain>
    </source>
</reference>
<name>A0A9D1SY17_9FIRM</name>
<dbReference type="AlphaFoldDB" id="A0A9D1SY17"/>
<gene>
    <name evidence="2" type="ORF">IAB14_04980</name>
</gene>
<proteinExistence type="predicted"/>
<feature type="transmembrane region" description="Helical" evidence="1">
    <location>
        <begin position="112"/>
        <end position="134"/>
    </location>
</feature>
<organism evidence="2 3">
    <name type="scientific">Candidatus Stercoripulliclostridium merdipullorum</name>
    <dbReference type="NCBI Taxonomy" id="2840952"/>
    <lineage>
        <taxon>Bacteria</taxon>
        <taxon>Bacillati</taxon>
        <taxon>Bacillota</taxon>
        <taxon>Clostridia</taxon>
        <taxon>Eubacteriales</taxon>
        <taxon>Candidatus Stercoripulliclostridium</taxon>
    </lineage>
</organism>
<feature type="transmembrane region" description="Helical" evidence="1">
    <location>
        <begin position="232"/>
        <end position="250"/>
    </location>
</feature>
<feature type="transmembrane region" description="Helical" evidence="1">
    <location>
        <begin position="205"/>
        <end position="226"/>
    </location>
</feature>
<sequence length="267" mass="30157">MLLDRFRAYLDKLFRNAPDKKEVRDLREELLGNLMSHAADLKGSGLSEDEIFEQCIAQLGDYSEAIGKYTKTPIEVIRDTRFQRSVLTVVSFILACVVLYIIIGFTTKHWGMAAYILFPTMAGLLYFAATLLVLRRNIGRRKHLTTFPILFSYAAIICTVLFFILGFGARLPLSVVWVVFPAIPVLGLIASILVFLLWMHKKVPLLLTLVTVIMTSVEIFLISSAVTGLWHPLWVIVVLGVVVSIAILIFRLNRRIAQKEAQNKKGY</sequence>
<dbReference type="EMBL" id="DVOH01000038">
    <property type="protein sequence ID" value="HIV00447.1"/>
    <property type="molecule type" value="Genomic_DNA"/>
</dbReference>
<evidence type="ECO:0000313" key="3">
    <source>
        <dbReference type="Proteomes" id="UP000886891"/>
    </source>
</evidence>
<dbReference type="Proteomes" id="UP000886891">
    <property type="component" value="Unassembled WGS sequence"/>
</dbReference>
<accession>A0A9D1SY17</accession>
<keyword evidence="1" id="KW-0472">Membrane</keyword>
<dbReference type="NCBIfam" id="NF038403">
    <property type="entry name" value="perm_prefix_1"/>
    <property type="match status" value="1"/>
</dbReference>
<feature type="transmembrane region" description="Helical" evidence="1">
    <location>
        <begin position="175"/>
        <end position="198"/>
    </location>
</feature>
<protein>
    <submittedName>
        <fullName evidence="2">Uncharacterized protein</fullName>
    </submittedName>
</protein>
<comment type="caution">
    <text evidence="2">The sequence shown here is derived from an EMBL/GenBank/DDBJ whole genome shotgun (WGS) entry which is preliminary data.</text>
</comment>
<reference evidence="2" key="1">
    <citation type="submission" date="2020-10" db="EMBL/GenBank/DDBJ databases">
        <authorList>
            <person name="Gilroy R."/>
        </authorList>
    </citation>
    <scope>NUCLEOTIDE SEQUENCE</scope>
    <source>
        <strain evidence="2">23406</strain>
    </source>
</reference>
<keyword evidence="1" id="KW-1133">Transmembrane helix</keyword>